<dbReference type="EMBL" id="CP042266">
    <property type="protein sequence ID" value="QDY78014.1"/>
    <property type="molecule type" value="Genomic_DNA"/>
</dbReference>
<keyword evidence="1" id="KW-0808">Transferase</keyword>
<dbReference type="Proteomes" id="UP000320580">
    <property type="component" value="Chromosome"/>
</dbReference>
<evidence type="ECO:0000313" key="4">
    <source>
        <dbReference type="Proteomes" id="UP000320580"/>
    </source>
</evidence>
<proteinExistence type="predicted"/>
<dbReference type="InterPro" id="IPR036890">
    <property type="entry name" value="HATPase_C_sf"/>
</dbReference>
<dbReference type="Gene3D" id="3.30.565.10">
    <property type="entry name" value="Histidine kinase-like ATPase, C-terminal domain"/>
    <property type="match status" value="1"/>
</dbReference>
<dbReference type="OrthoDB" id="4298619at2"/>
<accession>A0A5B8JC15</accession>
<gene>
    <name evidence="3" type="ORF">FQU76_17575</name>
</gene>
<dbReference type="GO" id="GO:0005524">
    <property type="term" value="F:ATP binding"/>
    <property type="evidence" value="ECO:0007669"/>
    <property type="project" value="UniProtKB-KW"/>
</dbReference>
<keyword evidence="3" id="KW-0067">ATP-binding</keyword>
<dbReference type="InterPro" id="IPR050267">
    <property type="entry name" value="Anti-sigma-factor_SerPK"/>
</dbReference>
<dbReference type="CDD" id="cd16936">
    <property type="entry name" value="HATPase_RsbW-like"/>
    <property type="match status" value="1"/>
</dbReference>
<keyword evidence="4" id="KW-1185">Reference proteome</keyword>
<dbReference type="KEGG" id="sqz:FQU76_17575"/>
<dbReference type="GO" id="GO:0004674">
    <property type="term" value="F:protein serine/threonine kinase activity"/>
    <property type="evidence" value="ECO:0007669"/>
    <property type="project" value="UniProtKB-KW"/>
</dbReference>
<dbReference type="PANTHER" id="PTHR35526">
    <property type="entry name" value="ANTI-SIGMA-F FACTOR RSBW-RELATED"/>
    <property type="match status" value="1"/>
</dbReference>
<evidence type="ECO:0000259" key="2">
    <source>
        <dbReference type="Pfam" id="PF13581"/>
    </source>
</evidence>
<reference evidence="3 4" key="1">
    <citation type="submission" date="2019-07" db="EMBL/GenBank/DDBJ databases">
        <authorList>
            <person name="Zhu P."/>
        </authorList>
    </citation>
    <scope>NUCLEOTIDE SEQUENCE [LARGE SCALE GENOMIC DNA]</scope>
    <source>
        <strain evidence="3 4">SSL-25</strain>
    </source>
</reference>
<keyword evidence="1" id="KW-0418">Kinase</keyword>
<keyword evidence="3" id="KW-0547">Nucleotide-binding</keyword>
<keyword evidence="1" id="KW-0723">Serine/threonine-protein kinase</keyword>
<feature type="domain" description="Histidine kinase/HSP90-like ATPase" evidence="2">
    <location>
        <begin position="5"/>
        <end position="119"/>
    </location>
</feature>
<dbReference type="Pfam" id="PF13581">
    <property type="entry name" value="HATPase_c_2"/>
    <property type="match status" value="1"/>
</dbReference>
<organism evidence="3 4">
    <name type="scientific">Streptomyces qinzhouensis</name>
    <dbReference type="NCBI Taxonomy" id="2599401"/>
    <lineage>
        <taxon>Bacteria</taxon>
        <taxon>Bacillati</taxon>
        <taxon>Actinomycetota</taxon>
        <taxon>Actinomycetes</taxon>
        <taxon>Kitasatosporales</taxon>
        <taxon>Streptomycetaceae</taxon>
        <taxon>Streptomyces</taxon>
    </lineage>
</organism>
<name>A0A5B8JC15_9ACTN</name>
<dbReference type="PANTHER" id="PTHR35526:SF3">
    <property type="entry name" value="ANTI-SIGMA-F FACTOR RSBW"/>
    <property type="match status" value="1"/>
</dbReference>
<evidence type="ECO:0000313" key="3">
    <source>
        <dbReference type="EMBL" id="QDY78014.1"/>
    </source>
</evidence>
<evidence type="ECO:0000256" key="1">
    <source>
        <dbReference type="ARBA" id="ARBA00022527"/>
    </source>
</evidence>
<dbReference type="InterPro" id="IPR003594">
    <property type="entry name" value="HATPase_dom"/>
</dbReference>
<protein>
    <submittedName>
        <fullName evidence="3">ATP-binding protein</fullName>
    </submittedName>
</protein>
<sequence length="127" mass="14483">MTLYPTPESVPRARRWFRRFIERHDPVCCVDDCLVMLSELVTNAVAYGESEDEWRVRVDWWRIGDALCVNVHNPGTPAHVHMRLPSDEDTHGRGLQLVDVLADDWSVGPSPYGGTVVTFVLHKAWAE</sequence>
<dbReference type="RefSeq" id="WP_146481336.1">
    <property type="nucleotide sequence ID" value="NZ_CP042266.1"/>
</dbReference>
<dbReference type="SUPFAM" id="SSF55874">
    <property type="entry name" value="ATPase domain of HSP90 chaperone/DNA topoisomerase II/histidine kinase"/>
    <property type="match status" value="1"/>
</dbReference>
<dbReference type="AlphaFoldDB" id="A0A5B8JC15"/>